<dbReference type="AlphaFoldDB" id="A0A8E0RNI4"/>
<keyword evidence="7" id="KW-0325">Glycoprotein</keyword>
<evidence type="ECO:0000256" key="4">
    <source>
        <dbReference type="ARBA" id="ARBA00022837"/>
    </source>
</evidence>
<sequence length="1202" mass="133891">MQYRLRYAITENQPDDLRIGKLDDDLIQAPDVRSTELFSLLHSANQGTLRYRLRDPSSMFNLDEQTSILSTKHTIDLEGLCPRYCRNGATRAQLIQVVNILHEQRLVALIHVEVTVIDVDDNPPRFPKSIPRPYVLQLKEVIYRAGQQVELPRAFDRDVQPDHAEIAYRLESLAEDRTNALEVFHLIARNDSRLMLLLQRDLDYEEVKSYRFYLIAWSPRQGDHTRKPFQSLSSADFQDKLEIQVDVLDINDISPVFGKSLYTAELAEDTQVGSTIFTLDATDGDENSTIWYTIEDNSDPDIARLFHLQPSGEVQLRNPLDYEKRTKYTFAVRASDGEFFALTRLEFHVLDVNDELPEFVSIPVRLVVQENQPPETYVGQVFITDRDSPEVNGHVSCQEPEHLVGKQPLLFQPQGNPTTELVLPGVGQHSLGAPASGPEHRVYQRFDVYSSRSFDRETETHVHLSLLVCSDGQQTDSTPFGQNILSERPRLTGTLTISLTVADENDNAPAFEQQYYETELKENSPRGTRVVQLTVLAIDGWQNDTSTNHKPMARFGHSSSTKQHTATTRVQIRVLDENDNAPEFRGPRQFAVEENQPPNTWIADLQVMDRDEGLNKEVEFMLTSQSVDSTKPETTEKPSQFNNTFNRILPLRLSTNGSLYTKSNLDRENQVDRESKNNGSKSNNSDPKTKTKNPLDEIAPDLTEIVVPISVHEAPGYCALIAEAEDADEGRNALLRYDIKSPGMETEISHTATAFMMDPQSGRMMLARHLSMDEIGTHPIVLTVDDSGSPSKQAELVVQLQVEDSPMRGNWLLPENELARTGLPNNRGDYMEGHTILIVIVLSGISAFLASVLISAILCMIKPCRGSTRARDSVRFTKGSGANQAGKYSQDEIDQSKCPANYADYNLSILDMNGYAGGMDSVVHSRVSQMTATQIPGLDQLYLPPDKLIGVDSSFQTCSSIIEDPSWPGRSNVSTLLSSEPVDRISPPVPLCEYTIAQPLDNNWISTTQNHTNVWTTIGTSSTPVGYSTHCTNCHDVVVQPHSPLSLGYHHQVNTICSDVQPTVSLIAPFQGPQFLPPVLTERGERDCAEYDGSDMGKVHARTLNTMRVVTLGVGSGCREPPPDLSNLPVGEEQRSDSGRGASDEEITSQAVPTKSYNGSSTKFRSATLKGTQENVSHIMSGLVFPSLPRITSGKGLKYPVD</sequence>
<dbReference type="InterPro" id="IPR020894">
    <property type="entry name" value="Cadherin_CS"/>
</dbReference>
<feature type="domain" description="Cadherin" evidence="11">
    <location>
        <begin position="258"/>
        <end position="359"/>
    </location>
</feature>
<feature type="compositionally biased region" description="Basic and acidic residues" evidence="9">
    <location>
        <begin position="664"/>
        <end position="676"/>
    </location>
</feature>
<dbReference type="GO" id="GO:0005886">
    <property type="term" value="C:plasma membrane"/>
    <property type="evidence" value="ECO:0007669"/>
    <property type="project" value="InterPro"/>
</dbReference>
<comment type="caution">
    <text evidence="12">The sequence shown here is derived from an EMBL/GenBank/DDBJ whole genome shotgun (WGS) entry which is preliminary data.</text>
</comment>
<feature type="transmembrane region" description="Helical" evidence="10">
    <location>
        <begin position="836"/>
        <end position="861"/>
    </location>
</feature>
<feature type="domain" description="Cadherin" evidence="11">
    <location>
        <begin position="1"/>
        <end position="126"/>
    </location>
</feature>
<dbReference type="InterPro" id="IPR050174">
    <property type="entry name" value="Protocadherin/Cadherin-CA"/>
</dbReference>
<keyword evidence="6 10" id="KW-0472">Membrane</keyword>
<evidence type="ECO:0000256" key="3">
    <source>
        <dbReference type="ARBA" id="ARBA00022737"/>
    </source>
</evidence>
<evidence type="ECO:0000256" key="2">
    <source>
        <dbReference type="ARBA" id="ARBA00022692"/>
    </source>
</evidence>
<feature type="region of interest" description="Disordered" evidence="9">
    <location>
        <begin position="1114"/>
        <end position="1163"/>
    </location>
</feature>
<dbReference type="GO" id="GO:0005509">
    <property type="term" value="F:calcium ion binding"/>
    <property type="evidence" value="ECO:0007669"/>
    <property type="project" value="UniProtKB-UniRule"/>
</dbReference>
<dbReference type="InterPro" id="IPR002126">
    <property type="entry name" value="Cadherin-like_dom"/>
</dbReference>
<dbReference type="InterPro" id="IPR015919">
    <property type="entry name" value="Cadherin-like_sf"/>
</dbReference>
<feature type="compositionally biased region" description="Polar residues" evidence="9">
    <location>
        <begin position="1148"/>
        <end position="1163"/>
    </location>
</feature>
<feature type="domain" description="Cadherin" evidence="11">
    <location>
        <begin position="584"/>
        <end position="717"/>
    </location>
</feature>
<reference evidence="12" key="1">
    <citation type="submission" date="2019-05" db="EMBL/GenBank/DDBJ databases">
        <title>Annotation for the trematode Fasciolopsis buski.</title>
        <authorList>
            <person name="Choi Y.-J."/>
        </authorList>
    </citation>
    <scope>NUCLEOTIDE SEQUENCE</scope>
    <source>
        <strain evidence="12">HT</strain>
        <tissue evidence="12">Whole worm</tissue>
    </source>
</reference>
<feature type="domain" description="Cadherin" evidence="11">
    <location>
        <begin position="521"/>
        <end position="584"/>
    </location>
</feature>
<evidence type="ECO:0000256" key="10">
    <source>
        <dbReference type="SAM" id="Phobius"/>
    </source>
</evidence>
<dbReference type="PROSITE" id="PS50268">
    <property type="entry name" value="CADHERIN_2"/>
    <property type="match status" value="7"/>
</dbReference>
<feature type="domain" description="Cadherin" evidence="11">
    <location>
        <begin position="154"/>
        <end position="257"/>
    </location>
</feature>
<feature type="region of interest" description="Disordered" evidence="9">
    <location>
        <begin position="659"/>
        <end position="695"/>
    </location>
</feature>
<accession>A0A8E0RNI4</accession>
<evidence type="ECO:0000256" key="5">
    <source>
        <dbReference type="ARBA" id="ARBA00022989"/>
    </source>
</evidence>
<evidence type="ECO:0000256" key="6">
    <source>
        <dbReference type="ARBA" id="ARBA00023136"/>
    </source>
</evidence>
<evidence type="ECO:0000259" key="11">
    <source>
        <dbReference type="PROSITE" id="PS50268"/>
    </source>
</evidence>
<dbReference type="OrthoDB" id="6079678at2759"/>
<dbReference type="Pfam" id="PF00028">
    <property type="entry name" value="Cadherin"/>
    <property type="match status" value="2"/>
</dbReference>
<keyword evidence="13" id="KW-1185">Reference proteome</keyword>
<keyword evidence="4 8" id="KW-0106">Calcium</keyword>
<evidence type="ECO:0000256" key="8">
    <source>
        <dbReference type="PROSITE-ProRule" id="PRU00043"/>
    </source>
</evidence>
<evidence type="ECO:0000256" key="9">
    <source>
        <dbReference type="SAM" id="MobiDB-lite"/>
    </source>
</evidence>
<protein>
    <submittedName>
        <fullName evidence="12">Protocadherin gamma-C4</fullName>
    </submittedName>
</protein>
<evidence type="ECO:0000313" key="12">
    <source>
        <dbReference type="EMBL" id="KAA0183921.1"/>
    </source>
</evidence>
<dbReference type="Gene3D" id="2.60.40.60">
    <property type="entry name" value="Cadherins"/>
    <property type="match status" value="7"/>
</dbReference>
<keyword evidence="5 10" id="KW-1133">Transmembrane helix</keyword>
<name>A0A8E0RNI4_9TREM</name>
<proteinExistence type="predicted"/>
<dbReference type="PANTHER" id="PTHR24028:SF146">
    <property type="entry name" value="CADHERIN 96CB, ISOFORM D-RELATED"/>
    <property type="match status" value="1"/>
</dbReference>
<organism evidence="12 13">
    <name type="scientific">Fasciolopsis buskii</name>
    <dbReference type="NCBI Taxonomy" id="27845"/>
    <lineage>
        <taxon>Eukaryota</taxon>
        <taxon>Metazoa</taxon>
        <taxon>Spiralia</taxon>
        <taxon>Lophotrochozoa</taxon>
        <taxon>Platyhelminthes</taxon>
        <taxon>Trematoda</taxon>
        <taxon>Digenea</taxon>
        <taxon>Plagiorchiida</taxon>
        <taxon>Echinostomata</taxon>
        <taxon>Echinostomatoidea</taxon>
        <taxon>Fasciolidae</taxon>
        <taxon>Fasciolopsis</taxon>
    </lineage>
</organism>
<dbReference type="PROSITE" id="PS00232">
    <property type="entry name" value="CADHERIN_1"/>
    <property type="match status" value="2"/>
</dbReference>
<dbReference type="EMBL" id="LUCM01011475">
    <property type="protein sequence ID" value="KAA0183921.1"/>
    <property type="molecule type" value="Genomic_DNA"/>
</dbReference>
<keyword evidence="2 10" id="KW-0812">Transmembrane</keyword>
<feature type="domain" description="Cadherin" evidence="11">
    <location>
        <begin position="724"/>
        <end position="816"/>
    </location>
</feature>
<dbReference type="CDD" id="cd11304">
    <property type="entry name" value="Cadherin_repeat"/>
    <property type="match status" value="7"/>
</dbReference>
<dbReference type="GO" id="GO:0007156">
    <property type="term" value="P:homophilic cell adhesion via plasma membrane adhesion molecules"/>
    <property type="evidence" value="ECO:0007669"/>
    <property type="project" value="InterPro"/>
</dbReference>
<keyword evidence="3" id="KW-0677">Repeat</keyword>
<evidence type="ECO:0000256" key="7">
    <source>
        <dbReference type="ARBA" id="ARBA00023180"/>
    </source>
</evidence>
<feature type="domain" description="Cadherin" evidence="11">
    <location>
        <begin position="360"/>
        <end position="511"/>
    </location>
</feature>
<evidence type="ECO:0000313" key="13">
    <source>
        <dbReference type="Proteomes" id="UP000728185"/>
    </source>
</evidence>
<dbReference type="PRINTS" id="PR00205">
    <property type="entry name" value="CADHERIN"/>
</dbReference>
<gene>
    <name evidence="12" type="ORF">FBUS_01329</name>
</gene>
<dbReference type="Proteomes" id="UP000728185">
    <property type="component" value="Unassembled WGS sequence"/>
</dbReference>
<evidence type="ECO:0000256" key="1">
    <source>
        <dbReference type="ARBA" id="ARBA00004167"/>
    </source>
</evidence>
<dbReference type="SUPFAM" id="SSF49313">
    <property type="entry name" value="Cadherin-like"/>
    <property type="match status" value="6"/>
</dbReference>
<dbReference type="PANTHER" id="PTHR24028">
    <property type="entry name" value="CADHERIN-87A"/>
    <property type="match status" value="1"/>
</dbReference>
<comment type="subcellular location">
    <subcellularLocation>
        <location evidence="1">Membrane</location>
        <topology evidence="1">Single-pass membrane protein</topology>
    </subcellularLocation>
</comment>
<dbReference type="SMART" id="SM00112">
    <property type="entry name" value="CA"/>
    <property type="match status" value="5"/>
</dbReference>